<protein>
    <submittedName>
        <fullName evidence="1">Uncharacterized protein</fullName>
    </submittedName>
</protein>
<dbReference type="AlphaFoldDB" id="A0A655AN61"/>
<proteinExistence type="predicted"/>
<evidence type="ECO:0000313" key="1">
    <source>
        <dbReference type="EMBL" id="CKT75088.1"/>
    </source>
</evidence>
<dbReference type="EMBL" id="CNFT01001911">
    <property type="protein sequence ID" value="CKT75088.1"/>
    <property type="molecule type" value="Genomic_DNA"/>
</dbReference>
<sequence length="47" mass="5529">MGFSENTFYLIDCFMTFYKTACFFNIIVFHTIQSIFDKVTSLAVNFL</sequence>
<evidence type="ECO:0000313" key="2">
    <source>
        <dbReference type="Proteomes" id="UP000050164"/>
    </source>
</evidence>
<dbReference type="Proteomes" id="UP000050164">
    <property type="component" value="Unassembled WGS sequence"/>
</dbReference>
<reference evidence="1 2" key="1">
    <citation type="submission" date="2015-03" db="EMBL/GenBank/DDBJ databases">
        <authorList>
            <consortium name="Pathogen Informatics"/>
        </authorList>
    </citation>
    <scope>NUCLEOTIDE SEQUENCE [LARGE SCALE GENOMIC DNA]</scope>
    <source>
        <strain evidence="1 2">Bir 185</strain>
    </source>
</reference>
<accession>A0A655AN61</accession>
<name>A0A655AN61_MYCTX</name>
<organism evidence="1 2">
    <name type="scientific">Mycobacterium tuberculosis</name>
    <dbReference type="NCBI Taxonomy" id="1773"/>
    <lineage>
        <taxon>Bacteria</taxon>
        <taxon>Bacillati</taxon>
        <taxon>Actinomycetota</taxon>
        <taxon>Actinomycetes</taxon>
        <taxon>Mycobacteriales</taxon>
        <taxon>Mycobacteriaceae</taxon>
        <taxon>Mycobacterium</taxon>
        <taxon>Mycobacterium tuberculosis complex</taxon>
    </lineage>
</organism>
<gene>
    <name evidence="1" type="ORF">ERS027659_04793</name>
</gene>